<evidence type="ECO:0000313" key="4">
    <source>
        <dbReference type="Proteomes" id="UP000627573"/>
    </source>
</evidence>
<dbReference type="InterPro" id="IPR005693">
    <property type="entry name" value="Mce"/>
</dbReference>
<dbReference type="PANTHER" id="PTHR33371:SF17">
    <property type="entry name" value="MCE-FAMILY PROTEIN MCE1B"/>
    <property type="match status" value="1"/>
</dbReference>
<dbReference type="AlphaFoldDB" id="A0A8I1A214"/>
<dbReference type="EMBL" id="JAECSB010000093">
    <property type="protein sequence ID" value="MBH5146653.1"/>
    <property type="molecule type" value="Genomic_DNA"/>
</dbReference>
<evidence type="ECO:0000259" key="1">
    <source>
        <dbReference type="Pfam" id="PF02470"/>
    </source>
</evidence>
<dbReference type="GO" id="GO:0051701">
    <property type="term" value="P:biological process involved in interaction with host"/>
    <property type="evidence" value="ECO:0007669"/>
    <property type="project" value="TreeGrafter"/>
</dbReference>
<name>A0A8I1A214_RHOER</name>
<feature type="domain" description="Mce/MlaD" evidence="1">
    <location>
        <begin position="36"/>
        <end position="112"/>
    </location>
</feature>
<dbReference type="Proteomes" id="UP000627573">
    <property type="component" value="Unassembled WGS sequence"/>
</dbReference>
<dbReference type="InterPro" id="IPR024516">
    <property type="entry name" value="Mce_C"/>
</dbReference>
<comment type="caution">
    <text evidence="3">The sequence shown here is derived from an EMBL/GenBank/DDBJ whole genome shotgun (WGS) entry which is preliminary data.</text>
</comment>
<reference evidence="3 4" key="1">
    <citation type="submission" date="2020-12" db="EMBL/GenBank/DDBJ databases">
        <title>Draft genome sequence of furan degrading bacterial strain FUR100.</title>
        <authorList>
            <person name="Woiski C."/>
        </authorList>
    </citation>
    <scope>NUCLEOTIDE SEQUENCE [LARGE SCALE GENOMIC DNA]</scope>
    <source>
        <strain evidence="3 4">FUR100</strain>
    </source>
</reference>
<dbReference type="NCBIfam" id="TIGR00996">
    <property type="entry name" value="Mtu_fam_mce"/>
    <property type="match status" value="1"/>
</dbReference>
<dbReference type="PANTHER" id="PTHR33371">
    <property type="entry name" value="INTERMEMBRANE PHOSPHOLIPID TRANSPORT SYSTEM BINDING PROTEIN MLAD-RELATED"/>
    <property type="match status" value="1"/>
</dbReference>
<dbReference type="GO" id="GO:0005576">
    <property type="term" value="C:extracellular region"/>
    <property type="evidence" value="ECO:0007669"/>
    <property type="project" value="TreeGrafter"/>
</dbReference>
<gene>
    <name evidence="3" type="ORF">I3517_29015</name>
</gene>
<sequence>MSIKATSLKLVAFVVLTTITGLGVATVVGNLRFGSTDTYQAIFANAAGLGNGEDVRIGGVPSGKVSDVELQADGTALVSFSVDSEHALTAGTLAAIKYKNLIGDRYLDLAAGEPDPSPLNSPIPLEHTTPALDLDQVVNGFRPLLQGLDPDETNRLSSSLVQVLNGQESAVGELVGAIGSLTNTLADRDAAIGRIVTNFNTTLAAVDGRRDNLGVLLDQLEKVVTGLNTDSTTITTSLTSIDGLTDALAGVLADNRADLSSEVASLGTLAGRLNDQTDTLDLILTKLPENYRLTGRAAGYGNFVNFFVCGLAVKYGNGAGDVSPMFTAPAERCK</sequence>
<dbReference type="Pfam" id="PF02470">
    <property type="entry name" value="MlaD"/>
    <property type="match status" value="1"/>
</dbReference>
<organism evidence="3 4">
    <name type="scientific">Rhodococcus erythropolis</name>
    <name type="common">Arthrobacter picolinophilus</name>
    <dbReference type="NCBI Taxonomy" id="1833"/>
    <lineage>
        <taxon>Bacteria</taxon>
        <taxon>Bacillati</taxon>
        <taxon>Actinomycetota</taxon>
        <taxon>Actinomycetes</taxon>
        <taxon>Mycobacteriales</taxon>
        <taxon>Nocardiaceae</taxon>
        <taxon>Rhodococcus</taxon>
        <taxon>Rhodococcus erythropolis group</taxon>
    </lineage>
</organism>
<dbReference type="Pfam" id="PF11887">
    <property type="entry name" value="Mce4_CUP1"/>
    <property type="match status" value="1"/>
</dbReference>
<keyword evidence="4" id="KW-1185">Reference proteome</keyword>
<dbReference type="RefSeq" id="WP_019749663.1">
    <property type="nucleotide sequence ID" value="NZ_CP176579.1"/>
</dbReference>
<dbReference type="InterPro" id="IPR003399">
    <property type="entry name" value="Mce/MlaD"/>
</dbReference>
<dbReference type="InterPro" id="IPR052336">
    <property type="entry name" value="MlaD_Phospholipid_Transporter"/>
</dbReference>
<accession>A0A8I1A214</accession>
<proteinExistence type="predicted"/>
<feature type="domain" description="Mammalian cell entry C-terminal" evidence="2">
    <location>
        <begin position="122"/>
        <end position="320"/>
    </location>
</feature>
<evidence type="ECO:0000313" key="3">
    <source>
        <dbReference type="EMBL" id="MBH5146653.1"/>
    </source>
</evidence>
<evidence type="ECO:0000259" key="2">
    <source>
        <dbReference type="Pfam" id="PF11887"/>
    </source>
</evidence>
<protein>
    <submittedName>
        <fullName evidence="3">MCE family protein</fullName>
    </submittedName>
</protein>